<accession>A0A6J5QY16</accession>
<evidence type="ECO:0008006" key="5">
    <source>
        <dbReference type="Google" id="ProtNLM"/>
    </source>
</evidence>
<dbReference type="EMBL" id="LR797106">
    <property type="protein sequence ID" value="CAB4187447.1"/>
    <property type="molecule type" value="Genomic_DNA"/>
</dbReference>
<name>A0A6J5QY16_9CAUD</name>
<dbReference type="EMBL" id="LR796717">
    <property type="protein sequence ID" value="CAB4160692.1"/>
    <property type="molecule type" value="Genomic_DNA"/>
</dbReference>
<feature type="region of interest" description="Disordered" evidence="1">
    <location>
        <begin position="197"/>
        <end position="239"/>
    </location>
</feature>
<gene>
    <name evidence="4" type="ORF">UFOVP1161_41</name>
    <name evidence="2" type="ORF">UFOVP501_41</name>
    <name evidence="3" type="ORF">UFOVP762_10</name>
</gene>
<evidence type="ECO:0000313" key="3">
    <source>
        <dbReference type="EMBL" id="CAB4160692.1"/>
    </source>
</evidence>
<dbReference type="EMBL" id="LR796469">
    <property type="protein sequence ID" value="CAB4146565.1"/>
    <property type="molecule type" value="Genomic_DNA"/>
</dbReference>
<sequence>MSEELIAEQPAPEQVATAAPEPEIAAPEVAPEGEPKETPKVFTQEDLDAAIGKRLAREQRKWEREQKQADAPKPVPVDHVKPEQFATTDEYVDALTTSKAQQIVEQQQFAKQQQELLGNYHDKEEAAREKYEDFEQVAYNPKLPITDVMAQTIQASDNGPDIAYYLGTNPKEADRIARLAPFLQAKEIGRLEAKVASEPVTKRTSSAPAPISPVTARGGQSGSFDTTDPRSIKTMTTSQWIEAERARQVKKLEARLR</sequence>
<feature type="compositionally biased region" description="Basic and acidic residues" evidence="1">
    <location>
        <begin position="55"/>
        <end position="80"/>
    </location>
</feature>
<organism evidence="4">
    <name type="scientific">uncultured Caudovirales phage</name>
    <dbReference type="NCBI Taxonomy" id="2100421"/>
    <lineage>
        <taxon>Viruses</taxon>
        <taxon>Duplodnaviria</taxon>
        <taxon>Heunggongvirae</taxon>
        <taxon>Uroviricota</taxon>
        <taxon>Caudoviricetes</taxon>
        <taxon>Peduoviridae</taxon>
        <taxon>Maltschvirus</taxon>
        <taxon>Maltschvirus maltsch</taxon>
    </lineage>
</organism>
<evidence type="ECO:0000313" key="4">
    <source>
        <dbReference type="EMBL" id="CAB4187447.1"/>
    </source>
</evidence>
<evidence type="ECO:0000313" key="2">
    <source>
        <dbReference type="EMBL" id="CAB4146565.1"/>
    </source>
</evidence>
<feature type="region of interest" description="Disordered" evidence="1">
    <location>
        <begin position="1"/>
        <end position="80"/>
    </location>
</feature>
<reference evidence="4" key="1">
    <citation type="submission" date="2020-05" db="EMBL/GenBank/DDBJ databases">
        <authorList>
            <person name="Chiriac C."/>
            <person name="Salcher M."/>
            <person name="Ghai R."/>
            <person name="Kavagutti S V."/>
        </authorList>
    </citation>
    <scope>NUCLEOTIDE SEQUENCE</scope>
</reference>
<protein>
    <recommendedName>
        <fullName evidence="5">Scaffolding protein</fullName>
    </recommendedName>
</protein>
<feature type="compositionally biased region" description="Low complexity" evidence="1">
    <location>
        <begin position="16"/>
        <end position="32"/>
    </location>
</feature>
<proteinExistence type="predicted"/>
<evidence type="ECO:0000256" key="1">
    <source>
        <dbReference type="SAM" id="MobiDB-lite"/>
    </source>
</evidence>